<dbReference type="PANTHER" id="PTHR42872">
    <property type="entry name" value="PROTEIN-GLUTAMATE METHYLESTERASE/PROTEIN-GLUTAMINE GLUTAMINASE"/>
    <property type="match status" value="1"/>
</dbReference>
<evidence type="ECO:0000256" key="3">
    <source>
        <dbReference type="ARBA" id="ARBA00022801"/>
    </source>
</evidence>
<keyword evidence="2 5" id="KW-0145">Chemotaxis</keyword>
<feature type="active site" evidence="5 6">
    <location>
        <position position="177"/>
    </location>
</feature>
<dbReference type="InterPro" id="IPR000673">
    <property type="entry name" value="Sig_transdc_resp-reg_Me-estase"/>
</dbReference>
<feature type="active site" evidence="5 6">
    <location>
        <position position="151"/>
    </location>
</feature>
<protein>
    <recommendedName>
        <fullName evidence="5">Protein-glutamate methylesterase/protein-glutamine glutaminase</fullName>
        <ecNumber evidence="5">3.1.1.61</ecNumber>
        <ecNumber evidence="5">3.5.1.44</ecNumber>
    </recommendedName>
</protein>
<evidence type="ECO:0000259" key="8">
    <source>
        <dbReference type="PROSITE" id="PS50110"/>
    </source>
</evidence>
<dbReference type="PANTHER" id="PTHR42872:SF6">
    <property type="entry name" value="PROTEIN-GLUTAMATE METHYLESTERASE_PROTEIN-GLUTAMINE GLUTAMINASE"/>
    <property type="match status" value="1"/>
</dbReference>
<feature type="domain" description="CheB-type methylesterase" evidence="9">
    <location>
        <begin position="139"/>
        <end position="332"/>
    </location>
</feature>
<evidence type="ECO:0000256" key="6">
    <source>
        <dbReference type="PROSITE-ProRule" id="PRU00050"/>
    </source>
</evidence>
<evidence type="ECO:0000313" key="10">
    <source>
        <dbReference type="EMBL" id="MCW6507659.1"/>
    </source>
</evidence>
<accession>A0AA41YT42</accession>
<dbReference type="EMBL" id="JAMOIM010000003">
    <property type="protein sequence ID" value="MCW6507659.1"/>
    <property type="molecule type" value="Genomic_DNA"/>
</dbReference>
<dbReference type="InterPro" id="IPR008248">
    <property type="entry name" value="CheB-like"/>
</dbReference>
<evidence type="ECO:0000256" key="7">
    <source>
        <dbReference type="PROSITE-ProRule" id="PRU00169"/>
    </source>
</evidence>
<name>A0AA41YT42_9HYPH</name>
<dbReference type="GO" id="GO:0050568">
    <property type="term" value="F:protein-glutamine glutaminase activity"/>
    <property type="evidence" value="ECO:0007669"/>
    <property type="project" value="UniProtKB-UniRule"/>
</dbReference>
<evidence type="ECO:0000313" key="11">
    <source>
        <dbReference type="Proteomes" id="UP001165667"/>
    </source>
</evidence>
<dbReference type="InterPro" id="IPR035909">
    <property type="entry name" value="CheB_C"/>
</dbReference>
<dbReference type="SUPFAM" id="SSF52738">
    <property type="entry name" value="Methylesterase CheB, C-terminal domain"/>
    <property type="match status" value="1"/>
</dbReference>
<dbReference type="InterPro" id="IPR001789">
    <property type="entry name" value="Sig_transdc_resp-reg_receiver"/>
</dbReference>
<dbReference type="CDD" id="cd17541">
    <property type="entry name" value="REC_CheB-like"/>
    <property type="match status" value="1"/>
</dbReference>
<keyword evidence="3 5" id="KW-0378">Hydrolase</keyword>
<dbReference type="Proteomes" id="UP001165667">
    <property type="component" value="Unassembled WGS sequence"/>
</dbReference>
<dbReference type="Gene3D" id="3.40.50.2300">
    <property type="match status" value="1"/>
</dbReference>
<evidence type="ECO:0000259" key="9">
    <source>
        <dbReference type="PROSITE" id="PS50122"/>
    </source>
</evidence>
<dbReference type="GO" id="GO:0006935">
    <property type="term" value="P:chemotaxis"/>
    <property type="evidence" value="ECO:0007669"/>
    <property type="project" value="UniProtKB-UniRule"/>
</dbReference>
<keyword evidence="5 7" id="KW-0597">Phosphoprotein</keyword>
<dbReference type="SMART" id="SM00448">
    <property type="entry name" value="REC"/>
    <property type="match status" value="1"/>
</dbReference>
<comment type="subcellular location">
    <subcellularLocation>
        <location evidence="5">Cytoplasm</location>
    </subcellularLocation>
</comment>
<dbReference type="NCBIfam" id="NF001965">
    <property type="entry name" value="PRK00742.1"/>
    <property type="match status" value="1"/>
</dbReference>
<comment type="similarity">
    <text evidence="5">Belongs to the CheB family.</text>
</comment>
<dbReference type="GO" id="GO:0005737">
    <property type="term" value="C:cytoplasm"/>
    <property type="evidence" value="ECO:0007669"/>
    <property type="project" value="UniProtKB-SubCell"/>
</dbReference>
<dbReference type="AlphaFoldDB" id="A0AA41YT42"/>
<dbReference type="EC" id="3.5.1.44" evidence="5"/>
<keyword evidence="1 5" id="KW-0963">Cytoplasm</keyword>
<dbReference type="InterPro" id="IPR011006">
    <property type="entry name" value="CheY-like_superfamily"/>
</dbReference>
<comment type="PTM">
    <text evidence="5">Phosphorylated by CheA. Phosphorylation of the N-terminal regulatory domain activates the methylesterase activity.</text>
</comment>
<feature type="active site" evidence="5 6">
    <location>
        <position position="274"/>
    </location>
</feature>
<evidence type="ECO:0000256" key="1">
    <source>
        <dbReference type="ARBA" id="ARBA00022490"/>
    </source>
</evidence>
<dbReference type="SUPFAM" id="SSF52172">
    <property type="entry name" value="CheY-like"/>
    <property type="match status" value="1"/>
</dbReference>
<dbReference type="Gene3D" id="3.40.50.180">
    <property type="entry name" value="Methylesterase CheB, C-terminal domain"/>
    <property type="match status" value="1"/>
</dbReference>
<organism evidence="10 11">
    <name type="scientific">Lichenifustis flavocetrariae</name>
    <dbReference type="NCBI Taxonomy" id="2949735"/>
    <lineage>
        <taxon>Bacteria</taxon>
        <taxon>Pseudomonadati</taxon>
        <taxon>Pseudomonadota</taxon>
        <taxon>Alphaproteobacteria</taxon>
        <taxon>Hyphomicrobiales</taxon>
        <taxon>Lichenihabitantaceae</taxon>
        <taxon>Lichenifustis</taxon>
    </lineage>
</organism>
<evidence type="ECO:0000256" key="2">
    <source>
        <dbReference type="ARBA" id="ARBA00022500"/>
    </source>
</evidence>
<dbReference type="GO" id="GO:0008984">
    <property type="term" value="F:protein-glutamate methylesterase activity"/>
    <property type="evidence" value="ECO:0007669"/>
    <property type="project" value="UniProtKB-UniRule"/>
</dbReference>
<dbReference type="GO" id="GO:0000156">
    <property type="term" value="F:phosphorelay response regulator activity"/>
    <property type="evidence" value="ECO:0007669"/>
    <property type="project" value="InterPro"/>
</dbReference>
<dbReference type="CDD" id="cd16432">
    <property type="entry name" value="CheB_Rec"/>
    <property type="match status" value="1"/>
</dbReference>
<feature type="domain" description="Response regulatory" evidence="8">
    <location>
        <begin position="1"/>
        <end position="108"/>
    </location>
</feature>
<comment type="catalytic activity">
    <reaction evidence="5">
        <text>L-glutaminyl-[protein] + H2O = L-glutamyl-[protein] + NH4(+)</text>
        <dbReference type="Rhea" id="RHEA:16441"/>
        <dbReference type="Rhea" id="RHEA-COMP:10207"/>
        <dbReference type="Rhea" id="RHEA-COMP:10208"/>
        <dbReference type="ChEBI" id="CHEBI:15377"/>
        <dbReference type="ChEBI" id="CHEBI:28938"/>
        <dbReference type="ChEBI" id="CHEBI:29973"/>
        <dbReference type="ChEBI" id="CHEBI:30011"/>
        <dbReference type="EC" id="3.5.1.44"/>
    </reaction>
</comment>
<dbReference type="PIRSF" id="PIRSF000876">
    <property type="entry name" value="RR_chemtxs_CheB"/>
    <property type="match status" value="1"/>
</dbReference>
<dbReference type="NCBIfam" id="NF009206">
    <property type="entry name" value="PRK12555.1"/>
    <property type="match status" value="1"/>
</dbReference>
<dbReference type="Pfam" id="PF00072">
    <property type="entry name" value="Response_reg"/>
    <property type="match status" value="1"/>
</dbReference>
<keyword evidence="11" id="KW-1185">Reference proteome</keyword>
<gene>
    <name evidence="5" type="primary">cheB</name>
    <name evidence="10" type="ORF">M8523_06440</name>
</gene>
<comment type="function">
    <text evidence="5">Involved in chemotaxis. Part of a chemotaxis signal transduction system that modulates chemotaxis in response to various stimuli. Catalyzes the demethylation of specific methylglutamate residues introduced into the chemoreceptors (methyl-accepting chemotaxis proteins or MCP) by CheR. Also mediates the irreversible deamidation of specific glutamine residues to glutamic acid.</text>
</comment>
<comment type="caution">
    <text evidence="10">The sequence shown here is derived from an EMBL/GenBank/DDBJ whole genome shotgun (WGS) entry which is preliminary data.</text>
</comment>
<dbReference type="PROSITE" id="PS50122">
    <property type="entry name" value="CHEB"/>
    <property type="match status" value="1"/>
</dbReference>
<dbReference type="HAMAP" id="MF_00099">
    <property type="entry name" value="CheB_chemtxs"/>
    <property type="match status" value="1"/>
</dbReference>
<proteinExistence type="inferred from homology"/>
<comment type="catalytic activity">
    <reaction evidence="4 5">
        <text>[protein]-L-glutamate 5-O-methyl ester + H2O = L-glutamyl-[protein] + methanol + H(+)</text>
        <dbReference type="Rhea" id="RHEA:23236"/>
        <dbReference type="Rhea" id="RHEA-COMP:10208"/>
        <dbReference type="Rhea" id="RHEA-COMP:10311"/>
        <dbReference type="ChEBI" id="CHEBI:15377"/>
        <dbReference type="ChEBI" id="CHEBI:15378"/>
        <dbReference type="ChEBI" id="CHEBI:17790"/>
        <dbReference type="ChEBI" id="CHEBI:29973"/>
        <dbReference type="ChEBI" id="CHEBI:82795"/>
        <dbReference type="EC" id="3.1.1.61"/>
    </reaction>
</comment>
<sequence length="345" mass="36581">MRRIIKSVLDRTPDISVVGEAQDPLEAREAIKALNPDVVTLDIEMPRMNGLEFLEKIMRLRPTPVIMVSSLTVSGAETTIRALEIGAVDCVAKPEAGERDLFHSLPDKIRAAAKTKVGSLADRLRDRADDRPTAPNKTFRTDGSVLAIGSSTGGVEALTAILSCFPANCPPTVITQHMPPLFTRSFAERLNRLCAPTVAEASDGAQLLDGHVYIAPGSLTHHLEVVGTGRLRCRLRQAEAVNGHCPSVDVLFHSVAKAAGAGAVGIILTGMGRDGAAGLLAMRQAGARTLGQDAASSLVYGMPKVAHEVGAVERQVPLRRMGNEILQLTNTATDTPPCLSPQASK</sequence>
<evidence type="ECO:0000256" key="4">
    <source>
        <dbReference type="ARBA" id="ARBA00048267"/>
    </source>
</evidence>
<dbReference type="EC" id="3.1.1.61" evidence="5"/>
<dbReference type="Pfam" id="PF01339">
    <property type="entry name" value="CheB_methylest"/>
    <property type="match status" value="1"/>
</dbReference>
<reference evidence="10" key="1">
    <citation type="submission" date="2022-05" db="EMBL/GenBank/DDBJ databases">
        <authorList>
            <person name="Pankratov T."/>
        </authorList>
    </citation>
    <scope>NUCLEOTIDE SEQUENCE</scope>
    <source>
        <strain evidence="10">BP6-180914</strain>
    </source>
</reference>
<dbReference type="PROSITE" id="PS50110">
    <property type="entry name" value="RESPONSE_REGULATORY"/>
    <property type="match status" value="1"/>
</dbReference>
<comment type="domain">
    <text evidence="5">Contains a C-terminal catalytic domain, and an N-terminal region which modulates catalytic activity.</text>
</comment>
<evidence type="ECO:0000256" key="5">
    <source>
        <dbReference type="HAMAP-Rule" id="MF_00099"/>
    </source>
</evidence>
<feature type="modified residue" description="4-aspartylphosphate" evidence="5 7">
    <location>
        <position position="42"/>
    </location>
</feature>